<accession>A0A1K1RVI9</accession>
<evidence type="ECO:0000313" key="1">
    <source>
        <dbReference type="EMBL" id="SFW76168.1"/>
    </source>
</evidence>
<dbReference type="Proteomes" id="UP000182248">
    <property type="component" value="Unassembled WGS sequence"/>
</dbReference>
<sequence length="350" mass="40491">MRKKLLTIITCIFLSILSMYVFHRESNQVFSRKGDFARFFPPHFITSRKVFHIENIFQPIILGITREYIYIGTSTNPESFKEINYKTGDITSLELNVNKDQKIAWRALRIKINSQGIYLSEGITPSILYSDLKTLRPVRLPIDSVHFSQCLPLSPSSFVLKTYDAKLQQNILAKETLHPITVKRMPNILEKQVDGIFCTDGELHYNRKNNHLIYVYHYRNQFIGMDTDMNILYKGKTIDTVSHAKIKVTKIRAEGSDRFILAAPPLIVNKKSYADGNHLFIHSNFIAKNEEITDSRHKSVIDVYSLKNQRYIYSFYIPGYDGKQIRDFAVYDNALIALYDNDIIAFGIAI</sequence>
<dbReference type="STRING" id="1150368.SAMN02927921_04080"/>
<name>A0A1K1RVI9_9FLAO</name>
<evidence type="ECO:0008006" key="3">
    <source>
        <dbReference type="Google" id="ProtNLM"/>
    </source>
</evidence>
<reference evidence="1 2" key="1">
    <citation type="submission" date="2016-11" db="EMBL/GenBank/DDBJ databases">
        <authorList>
            <person name="Jaros S."/>
            <person name="Januszkiewicz K."/>
            <person name="Wedrychowicz H."/>
        </authorList>
    </citation>
    <scope>NUCLEOTIDE SEQUENCE [LARGE SCALE GENOMIC DNA]</scope>
    <source>
        <strain evidence="1 2">CGMCC 1.12145</strain>
    </source>
</reference>
<evidence type="ECO:0000313" key="2">
    <source>
        <dbReference type="Proteomes" id="UP000182248"/>
    </source>
</evidence>
<dbReference type="RefSeq" id="WP_072319302.1">
    <property type="nucleotide sequence ID" value="NZ_FPJE01000037.1"/>
</dbReference>
<gene>
    <name evidence="1" type="ORF">SAMN02927921_04080</name>
</gene>
<organism evidence="1 2">
    <name type="scientific">Sinomicrobium oceani</name>
    <dbReference type="NCBI Taxonomy" id="1150368"/>
    <lineage>
        <taxon>Bacteria</taxon>
        <taxon>Pseudomonadati</taxon>
        <taxon>Bacteroidota</taxon>
        <taxon>Flavobacteriia</taxon>
        <taxon>Flavobacteriales</taxon>
        <taxon>Flavobacteriaceae</taxon>
        <taxon>Sinomicrobium</taxon>
    </lineage>
</organism>
<protein>
    <recommendedName>
        <fullName evidence="3">TolB-like 6-blade propeller-like</fullName>
    </recommendedName>
</protein>
<dbReference type="EMBL" id="FPJE01000037">
    <property type="protein sequence ID" value="SFW76168.1"/>
    <property type="molecule type" value="Genomic_DNA"/>
</dbReference>
<proteinExistence type="predicted"/>
<keyword evidence="2" id="KW-1185">Reference proteome</keyword>
<dbReference type="OrthoDB" id="673785at2"/>
<dbReference type="AlphaFoldDB" id="A0A1K1RVI9"/>